<proteinExistence type="predicted"/>
<dbReference type="RefSeq" id="WP_379534768.1">
    <property type="nucleotide sequence ID" value="NZ_JBHSBI010000039.1"/>
</dbReference>
<keyword evidence="2" id="KW-1185">Reference proteome</keyword>
<protein>
    <submittedName>
        <fullName evidence="1">Uncharacterized protein</fullName>
    </submittedName>
</protein>
<dbReference type="EMBL" id="JBHSBI010000039">
    <property type="protein sequence ID" value="MFC4014945.1"/>
    <property type="molecule type" value="Genomic_DNA"/>
</dbReference>
<dbReference type="Proteomes" id="UP001595851">
    <property type="component" value="Unassembled WGS sequence"/>
</dbReference>
<accession>A0ABV8GLW0</accession>
<sequence>MRISRGSAVSLSATGTPVEAYIVFSNGSEEAAPVVAWVTVVSAHDDEEGEADIDISPVVIYDGRAWAVPDLRDEYGARLVLRPVDPSPGD</sequence>
<evidence type="ECO:0000313" key="2">
    <source>
        <dbReference type="Proteomes" id="UP001595851"/>
    </source>
</evidence>
<evidence type="ECO:0000313" key="1">
    <source>
        <dbReference type="EMBL" id="MFC4014945.1"/>
    </source>
</evidence>
<reference evidence="2" key="1">
    <citation type="journal article" date="2019" name="Int. J. Syst. Evol. Microbiol.">
        <title>The Global Catalogue of Microorganisms (GCM) 10K type strain sequencing project: providing services to taxonomists for standard genome sequencing and annotation.</title>
        <authorList>
            <consortium name="The Broad Institute Genomics Platform"/>
            <consortium name="The Broad Institute Genome Sequencing Center for Infectious Disease"/>
            <person name="Wu L."/>
            <person name="Ma J."/>
        </authorList>
    </citation>
    <scope>NUCLEOTIDE SEQUENCE [LARGE SCALE GENOMIC DNA]</scope>
    <source>
        <strain evidence="2">TBRC 1276</strain>
    </source>
</reference>
<name>A0ABV8GLW0_9ACTN</name>
<gene>
    <name evidence="1" type="ORF">ACFOY2_47530</name>
</gene>
<comment type="caution">
    <text evidence="1">The sequence shown here is derived from an EMBL/GenBank/DDBJ whole genome shotgun (WGS) entry which is preliminary data.</text>
</comment>
<organism evidence="1 2">
    <name type="scientific">Nonomuraea purpurea</name>
    <dbReference type="NCBI Taxonomy" id="1849276"/>
    <lineage>
        <taxon>Bacteria</taxon>
        <taxon>Bacillati</taxon>
        <taxon>Actinomycetota</taxon>
        <taxon>Actinomycetes</taxon>
        <taxon>Streptosporangiales</taxon>
        <taxon>Streptosporangiaceae</taxon>
        <taxon>Nonomuraea</taxon>
    </lineage>
</organism>